<accession>A0A917EB60</accession>
<gene>
    <name evidence="2" type="ORF">GCM10010831_17360</name>
</gene>
<sequence length="287" mass="32124">MNSCGDDDDNTTRVPPRDAEEVRLENEIDIQTFLETYYFEVVDNPANPNFERIVFKKLDDPDAPADASPIIEAEELTTKNLTHNEVDYQMYILNLREGATTERKPTFADSVLITYQGYTMEQSVFDGTPTPLWLDLSSTIVGFRETLVEHSGSSGFVENPDGTFAFNEDYGTGAVIIPSGLAYFNQPPTNSGIGLYEPIIFTYQLYRSRLVDHDRDGIPSYMEDLNGTRKLDDVDTDEDGFFNYVDSDDDGDEVPTSEEIIIGEDGSISFPDTNGNGTPDYLDPTYP</sequence>
<evidence type="ECO:0000313" key="2">
    <source>
        <dbReference type="EMBL" id="GGE16599.1"/>
    </source>
</evidence>
<protein>
    <submittedName>
        <fullName evidence="2">Uncharacterized protein</fullName>
    </submittedName>
</protein>
<dbReference type="Gene3D" id="3.10.50.40">
    <property type="match status" value="1"/>
</dbReference>
<evidence type="ECO:0000313" key="3">
    <source>
        <dbReference type="Proteomes" id="UP000599688"/>
    </source>
</evidence>
<dbReference type="AlphaFoldDB" id="A0A917EB60"/>
<dbReference type="Proteomes" id="UP000599688">
    <property type="component" value="Unassembled WGS sequence"/>
</dbReference>
<dbReference type="InterPro" id="IPR046357">
    <property type="entry name" value="PPIase_dom_sf"/>
</dbReference>
<keyword evidence="3" id="KW-1185">Reference proteome</keyword>
<proteinExistence type="predicted"/>
<dbReference type="Gene3D" id="4.10.1080.10">
    <property type="entry name" value="TSP type-3 repeat"/>
    <property type="match status" value="1"/>
</dbReference>
<dbReference type="SUPFAM" id="SSF54534">
    <property type="entry name" value="FKBP-like"/>
    <property type="match status" value="1"/>
</dbReference>
<name>A0A917EB60_9FLAO</name>
<dbReference type="GO" id="GO:0003755">
    <property type="term" value="F:peptidyl-prolyl cis-trans isomerase activity"/>
    <property type="evidence" value="ECO:0007669"/>
    <property type="project" value="InterPro"/>
</dbReference>
<dbReference type="EMBL" id="BMGL01000009">
    <property type="protein sequence ID" value="GGE16599.1"/>
    <property type="molecule type" value="Genomic_DNA"/>
</dbReference>
<dbReference type="InterPro" id="IPR028974">
    <property type="entry name" value="TSP_type-3_rpt"/>
</dbReference>
<dbReference type="SUPFAM" id="SSF103647">
    <property type="entry name" value="TSP type-3 repeat"/>
    <property type="match status" value="1"/>
</dbReference>
<reference evidence="2 3" key="1">
    <citation type="journal article" date="2014" name="Int. J. Syst. Evol. Microbiol.">
        <title>Complete genome sequence of Corynebacterium casei LMG S-19264T (=DSM 44701T), isolated from a smear-ripened cheese.</title>
        <authorList>
            <consortium name="US DOE Joint Genome Institute (JGI-PGF)"/>
            <person name="Walter F."/>
            <person name="Albersmeier A."/>
            <person name="Kalinowski J."/>
            <person name="Ruckert C."/>
        </authorList>
    </citation>
    <scope>NUCLEOTIDE SEQUENCE [LARGE SCALE GENOMIC DNA]</scope>
    <source>
        <strain evidence="2 3">CGMCC 1.12925</strain>
    </source>
</reference>
<evidence type="ECO:0000256" key="1">
    <source>
        <dbReference type="SAM" id="MobiDB-lite"/>
    </source>
</evidence>
<dbReference type="GO" id="GO:0005509">
    <property type="term" value="F:calcium ion binding"/>
    <property type="evidence" value="ECO:0007669"/>
    <property type="project" value="InterPro"/>
</dbReference>
<organism evidence="2 3">
    <name type="scientific">Psychroflexus salis</name>
    <dbReference type="NCBI Taxonomy" id="1526574"/>
    <lineage>
        <taxon>Bacteria</taxon>
        <taxon>Pseudomonadati</taxon>
        <taxon>Bacteroidota</taxon>
        <taxon>Flavobacteriia</taxon>
        <taxon>Flavobacteriales</taxon>
        <taxon>Flavobacteriaceae</taxon>
        <taxon>Psychroflexus</taxon>
    </lineage>
</organism>
<comment type="caution">
    <text evidence="2">The sequence shown here is derived from an EMBL/GenBank/DDBJ whole genome shotgun (WGS) entry which is preliminary data.</text>
</comment>
<feature type="region of interest" description="Disordered" evidence="1">
    <location>
        <begin position="264"/>
        <end position="287"/>
    </location>
</feature>